<dbReference type="PROSITE" id="PS51192">
    <property type="entry name" value="HELICASE_ATP_BIND_1"/>
    <property type="match status" value="1"/>
</dbReference>
<dbReference type="OrthoDB" id="5952536at2759"/>
<dbReference type="SUPFAM" id="SSF52540">
    <property type="entry name" value="P-loop containing nucleoside triphosphate hydrolases"/>
    <property type="match status" value="1"/>
</dbReference>
<evidence type="ECO:0000259" key="1">
    <source>
        <dbReference type="PROSITE" id="PS51192"/>
    </source>
</evidence>
<dbReference type="GO" id="GO:0005524">
    <property type="term" value="F:ATP binding"/>
    <property type="evidence" value="ECO:0007669"/>
    <property type="project" value="InterPro"/>
</dbReference>
<evidence type="ECO:0000313" key="2">
    <source>
        <dbReference type="EMBL" id="TRM64787.1"/>
    </source>
</evidence>
<accession>A0A550CJ32</accession>
<dbReference type="Proteomes" id="UP000320762">
    <property type="component" value="Unassembled WGS sequence"/>
</dbReference>
<protein>
    <recommendedName>
        <fullName evidence="1">Helicase ATP-binding domain-containing protein</fullName>
    </recommendedName>
</protein>
<sequence>MSVPRGLLSSWLHTRTMQEKLDFALVHIDRALFPLAYILRLPSRQRISEALDLCITCWLRTRERQCPKAEQLETAFSLLSGNDTFLYAGTGSGKTLSAILHAYLEKNHGITLMIAPMKRIQASHSIDFWKTFTQSRVHDIGKKKPGNVEIIVATPEQLFRSVDGHYSRFGNLMRGSIESTV</sequence>
<feature type="domain" description="Helicase ATP-binding" evidence="1">
    <location>
        <begin position="75"/>
        <end position="181"/>
    </location>
</feature>
<dbReference type="InterPro" id="IPR011545">
    <property type="entry name" value="DEAD/DEAH_box_helicase_dom"/>
</dbReference>
<dbReference type="EMBL" id="VDMD01000006">
    <property type="protein sequence ID" value="TRM64787.1"/>
    <property type="molecule type" value="Genomic_DNA"/>
</dbReference>
<reference evidence="2 3" key="1">
    <citation type="journal article" date="2019" name="New Phytol.">
        <title>Comparative genomics reveals unique wood-decay strategies and fruiting body development in the Schizophyllaceae.</title>
        <authorList>
            <person name="Almasi E."/>
            <person name="Sahu N."/>
            <person name="Krizsan K."/>
            <person name="Balint B."/>
            <person name="Kovacs G.M."/>
            <person name="Kiss B."/>
            <person name="Cseklye J."/>
            <person name="Drula E."/>
            <person name="Henrissat B."/>
            <person name="Nagy I."/>
            <person name="Chovatia M."/>
            <person name="Adam C."/>
            <person name="LaButti K."/>
            <person name="Lipzen A."/>
            <person name="Riley R."/>
            <person name="Grigoriev I.V."/>
            <person name="Nagy L.G."/>
        </authorList>
    </citation>
    <scope>NUCLEOTIDE SEQUENCE [LARGE SCALE GENOMIC DNA]</scope>
    <source>
        <strain evidence="2 3">NL-1724</strain>
    </source>
</reference>
<proteinExistence type="predicted"/>
<evidence type="ECO:0000313" key="3">
    <source>
        <dbReference type="Proteomes" id="UP000320762"/>
    </source>
</evidence>
<name>A0A550CJ32_9AGAR</name>
<comment type="caution">
    <text evidence="2">The sequence shown here is derived from an EMBL/GenBank/DDBJ whole genome shotgun (WGS) entry which is preliminary data.</text>
</comment>
<dbReference type="InterPro" id="IPR014001">
    <property type="entry name" value="Helicase_ATP-bd"/>
</dbReference>
<dbReference type="InterPro" id="IPR027417">
    <property type="entry name" value="P-loop_NTPase"/>
</dbReference>
<dbReference type="Pfam" id="PF00270">
    <property type="entry name" value="DEAD"/>
    <property type="match status" value="1"/>
</dbReference>
<dbReference type="AlphaFoldDB" id="A0A550CJ32"/>
<dbReference type="STRING" id="97359.A0A550CJ32"/>
<keyword evidence="3" id="KW-1185">Reference proteome</keyword>
<organism evidence="2 3">
    <name type="scientific">Schizophyllum amplum</name>
    <dbReference type="NCBI Taxonomy" id="97359"/>
    <lineage>
        <taxon>Eukaryota</taxon>
        <taxon>Fungi</taxon>
        <taxon>Dikarya</taxon>
        <taxon>Basidiomycota</taxon>
        <taxon>Agaricomycotina</taxon>
        <taxon>Agaricomycetes</taxon>
        <taxon>Agaricomycetidae</taxon>
        <taxon>Agaricales</taxon>
        <taxon>Schizophyllaceae</taxon>
        <taxon>Schizophyllum</taxon>
    </lineage>
</organism>
<dbReference type="GO" id="GO:0003676">
    <property type="term" value="F:nucleic acid binding"/>
    <property type="evidence" value="ECO:0007669"/>
    <property type="project" value="InterPro"/>
</dbReference>
<gene>
    <name evidence="2" type="ORF">BD626DRAFT_582647</name>
</gene>
<dbReference type="Gene3D" id="3.40.50.300">
    <property type="entry name" value="P-loop containing nucleotide triphosphate hydrolases"/>
    <property type="match status" value="1"/>
</dbReference>